<dbReference type="InterPro" id="IPR005467">
    <property type="entry name" value="His_kinase_dom"/>
</dbReference>
<dbReference type="AlphaFoldDB" id="A0A1X6Y6W1"/>
<dbReference type="InterPro" id="IPR036890">
    <property type="entry name" value="HATPase_C_sf"/>
</dbReference>
<dbReference type="EMBL" id="FWFX01000001">
    <property type="protein sequence ID" value="SLN11757.1"/>
    <property type="molecule type" value="Genomic_DNA"/>
</dbReference>
<reference evidence="14 15" key="1">
    <citation type="submission" date="2017-03" db="EMBL/GenBank/DDBJ databases">
        <authorList>
            <person name="Afonso C.L."/>
            <person name="Miller P.J."/>
            <person name="Scott M.A."/>
            <person name="Spackman E."/>
            <person name="Goraichik I."/>
            <person name="Dimitrov K.M."/>
            <person name="Suarez D.L."/>
            <person name="Swayne D.E."/>
        </authorList>
    </citation>
    <scope>NUCLEOTIDE SEQUENCE [LARGE SCALE GENOMIC DNA]</scope>
    <source>
        <strain evidence="14 15">CECT 7450</strain>
    </source>
</reference>
<proteinExistence type="predicted"/>
<dbReference type="OrthoDB" id="9815202at2"/>
<keyword evidence="6 11" id="KW-0812">Transmembrane</keyword>
<dbReference type="InterPro" id="IPR003661">
    <property type="entry name" value="HisK_dim/P_dom"/>
</dbReference>
<dbReference type="InterPro" id="IPR004358">
    <property type="entry name" value="Sig_transdc_His_kin-like_C"/>
</dbReference>
<dbReference type="InterPro" id="IPR003594">
    <property type="entry name" value="HATPase_dom"/>
</dbReference>
<keyword evidence="10 11" id="KW-0472">Membrane</keyword>
<keyword evidence="7" id="KW-0418">Kinase</keyword>
<feature type="domain" description="HAMP" evidence="13">
    <location>
        <begin position="178"/>
        <end position="231"/>
    </location>
</feature>
<evidence type="ECO:0000256" key="1">
    <source>
        <dbReference type="ARBA" id="ARBA00000085"/>
    </source>
</evidence>
<evidence type="ECO:0000256" key="11">
    <source>
        <dbReference type="SAM" id="Phobius"/>
    </source>
</evidence>
<evidence type="ECO:0000256" key="4">
    <source>
        <dbReference type="ARBA" id="ARBA00022553"/>
    </source>
</evidence>
<evidence type="ECO:0000259" key="12">
    <source>
        <dbReference type="PROSITE" id="PS50109"/>
    </source>
</evidence>
<gene>
    <name evidence="14" type="primary">basS</name>
    <name evidence="14" type="ORF">ROA7450_00112</name>
</gene>
<dbReference type="SMART" id="SM00387">
    <property type="entry name" value="HATPase_c"/>
    <property type="match status" value="1"/>
</dbReference>
<dbReference type="GO" id="GO:0005886">
    <property type="term" value="C:plasma membrane"/>
    <property type="evidence" value="ECO:0007669"/>
    <property type="project" value="TreeGrafter"/>
</dbReference>
<name>A0A1X6Y6W1_9RHOB</name>
<dbReference type="RefSeq" id="WP_085803674.1">
    <property type="nucleotide sequence ID" value="NZ_FWFX01000001.1"/>
</dbReference>
<evidence type="ECO:0000256" key="8">
    <source>
        <dbReference type="ARBA" id="ARBA00022989"/>
    </source>
</evidence>
<evidence type="ECO:0000256" key="6">
    <source>
        <dbReference type="ARBA" id="ARBA00022692"/>
    </source>
</evidence>
<evidence type="ECO:0000313" key="15">
    <source>
        <dbReference type="Proteomes" id="UP000193061"/>
    </source>
</evidence>
<dbReference type="Proteomes" id="UP000193061">
    <property type="component" value="Unassembled WGS sequence"/>
</dbReference>
<organism evidence="14 15">
    <name type="scientific">Roseovarius albus</name>
    <dbReference type="NCBI Taxonomy" id="1247867"/>
    <lineage>
        <taxon>Bacteria</taxon>
        <taxon>Pseudomonadati</taxon>
        <taxon>Pseudomonadota</taxon>
        <taxon>Alphaproteobacteria</taxon>
        <taxon>Rhodobacterales</taxon>
        <taxon>Roseobacteraceae</taxon>
        <taxon>Roseovarius</taxon>
    </lineage>
</organism>
<dbReference type="CDD" id="cd00082">
    <property type="entry name" value="HisKA"/>
    <property type="match status" value="1"/>
</dbReference>
<keyword evidence="8 11" id="KW-1133">Transmembrane helix</keyword>
<dbReference type="SUPFAM" id="SSF55874">
    <property type="entry name" value="ATPase domain of HSP90 chaperone/DNA topoisomerase II/histidine kinase"/>
    <property type="match status" value="1"/>
</dbReference>
<dbReference type="Gene3D" id="1.10.287.130">
    <property type="match status" value="1"/>
</dbReference>
<comment type="subcellular location">
    <subcellularLocation>
        <location evidence="2">Membrane</location>
    </subcellularLocation>
</comment>
<protein>
    <recommendedName>
        <fullName evidence="3">histidine kinase</fullName>
        <ecNumber evidence="3">2.7.13.3</ecNumber>
    </recommendedName>
</protein>
<dbReference type="PROSITE" id="PS50109">
    <property type="entry name" value="HIS_KIN"/>
    <property type="match status" value="1"/>
</dbReference>
<keyword evidence="9" id="KW-0902">Two-component regulatory system</keyword>
<dbReference type="CDD" id="cd06225">
    <property type="entry name" value="HAMP"/>
    <property type="match status" value="1"/>
</dbReference>
<dbReference type="PROSITE" id="PS50885">
    <property type="entry name" value="HAMP"/>
    <property type="match status" value="1"/>
</dbReference>
<evidence type="ECO:0000256" key="7">
    <source>
        <dbReference type="ARBA" id="ARBA00022777"/>
    </source>
</evidence>
<evidence type="ECO:0000256" key="5">
    <source>
        <dbReference type="ARBA" id="ARBA00022679"/>
    </source>
</evidence>
<feature type="transmembrane region" description="Helical" evidence="11">
    <location>
        <begin position="154"/>
        <end position="175"/>
    </location>
</feature>
<keyword evidence="5 14" id="KW-0808">Transferase</keyword>
<accession>A0A1X6Y6W1</accession>
<dbReference type="SUPFAM" id="SSF47384">
    <property type="entry name" value="Homodimeric domain of signal transducing histidine kinase"/>
    <property type="match status" value="1"/>
</dbReference>
<evidence type="ECO:0000313" key="14">
    <source>
        <dbReference type="EMBL" id="SLN11757.1"/>
    </source>
</evidence>
<dbReference type="SMART" id="SM00388">
    <property type="entry name" value="HisKA"/>
    <property type="match status" value="1"/>
</dbReference>
<evidence type="ECO:0000256" key="2">
    <source>
        <dbReference type="ARBA" id="ARBA00004370"/>
    </source>
</evidence>
<evidence type="ECO:0000259" key="13">
    <source>
        <dbReference type="PROSITE" id="PS50885"/>
    </source>
</evidence>
<comment type="catalytic activity">
    <reaction evidence="1">
        <text>ATP + protein L-histidine = ADP + protein N-phospho-L-histidine.</text>
        <dbReference type="EC" id="2.7.13.3"/>
    </reaction>
</comment>
<evidence type="ECO:0000256" key="9">
    <source>
        <dbReference type="ARBA" id="ARBA00023012"/>
    </source>
</evidence>
<dbReference type="Pfam" id="PF00672">
    <property type="entry name" value="HAMP"/>
    <property type="match status" value="1"/>
</dbReference>
<dbReference type="GO" id="GO:0000155">
    <property type="term" value="F:phosphorelay sensor kinase activity"/>
    <property type="evidence" value="ECO:0007669"/>
    <property type="project" value="InterPro"/>
</dbReference>
<dbReference type="InterPro" id="IPR036097">
    <property type="entry name" value="HisK_dim/P_sf"/>
</dbReference>
<dbReference type="Gene3D" id="6.10.340.10">
    <property type="match status" value="1"/>
</dbReference>
<feature type="transmembrane region" description="Helical" evidence="11">
    <location>
        <begin position="14"/>
        <end position="34"/>
    </location>
</feature>
<dbReference type="Gene3D" id="3.30.565.10">
    <property type="entry name" value="Histidine kinase-like ATPase, C-terminal domain"/>
    <property type="match status" value="1"/>
</dbReference>
<feature type="domain" description="Histidine kinase" evidence="12">
    <location>
        <begin position="239"/>
        <end position="451"/>
    </location>
</feature>
<dbReference type="PANTHER" id="PTHR45436">
    <property type="entry name" value="SENSOR HISTIDINE KINASE YKOH"/>
    <property type="match status" value="1"/>
</dbReference>
<sequence length="455" mass="50002">MRLASLITGEPFKAAIRVWVVFVALYALSGFILVRAVENTLRSDLVGQTRAETLLLQNIYQTKGRRGLVRALQDIERSIQIPDHAAGLFDENGIRLTGAISVFPDFVGVERRELHTLTRGRLTGQYFLNVQQFDRLTLVVGRNGQIVDKAEDRLTLWLTLFGVALSTVILTFGLWASRTSLMRLQGMEQALRQVSGGDLTARLPVNQSDDQFDRIAVQMNQNLDRLARLMTGMKSTASAVAHDLKTPLSHVQISLMQAVDAAEAQRDPLPELDAALSEVESLNAVFETVLRISRIQATSDKSKFKQIDLMALAEKLRDFMQPAIELREQEIKCSGEPLSVQADPDMIQQLLVNLINNASEHSHKGTQITIDVQPVDGAAILSVQDNGPGIPETELDKVLDPFVRLDSARTKGGSGLGLSLVQAIAEHHNAELSLTNLNPGLNVALQFPVQHATSS</sequence>
<evidence type="ECO:0000256" key="3">
    <source>
        <dbReference type="ARBA" id="ARBA00012438"/>
    </source>
</evidence>
<dbReference type="InterPro" id="IPR003660">
    <property type="entry name" value="HAMP_dom"/>
</dbReference>
<dbReference type="PANTHER" id="PTHR45436:SF8">
    <property type="entry name" value="HISTIDINE KINASE"/>
    <property type="match status" value="1"/>
</dbReference>
<dbReference type="CDD" id="cd00075">
    <property type="entry name" value="HATPase"/>
    <property type="match status" value="1"/>
</dbReference>
<keyword evidence="15" id="KW-1185">Reference proteome</keyword>
<evidence type="ECO:0000256" key="10">
    <source>
        <dbReference type="ARBA" id="ARBA00023136"/>
    </source>
</evidence>
<dbReference type="InterPro" id="IPR050428">
    <property type="entry name" value="TCS_sensor_his_kinase"/>
</dbReference>
<dbReference type="PRINTS" id="PR00344">
    <property type="entry name" value="BCTRLSENSOR"/>
</dbReference>
<keyword evidence="4" id="KW-0597">Phosphoprotein</keyword>
<dbReference type="EC" id="2.7.13.3" evidence="3"/>
<dbReference type="Pfam" id="PF02518">
    <property type="entry name" value="HATPase_c"/>
    <property type="match status" value="1"/>
</dbReference>